<dbReference type="PANTHER" id="PTHR48100">
    <property type="entry name" value="BROAD-SPECIFICITY PHOSPHATASE YOR283W-RELATED"/>
    <property type="match status" value="1"/>
</dbReference>
<dbReference type="Gene3D" id="3.40.50.1240">
    <property type="entry name" value="Phosphoglycerate mutase-like"/>
    <property type="match status" value="1"/>
</dbReference>
<evidence type="ECO:0000256" key="2">
    <source>
        <dbReference type="PIRSR" id="PIRSR613078-2"/>
    </source>
</evidence>
<sequence>MSEAGPETVLLLLRHGETAFHEGNRYCGRTDAPLTERGLRQAERLARWAALAGPTVVYSSPLARAVRTAQRAASAARVPHLLDERLTEVDFGRAEGLTSEQMRQRWPRERAAFERDPVGNPLPGGENLAAAAERGTAAVHDMVGRHRGGTVLVVCHSTLLRLVTCTLLGIDLARYRRRFPVVHNTSGAVLAMAEPDRWRLVAFNPRLSADVDGEPGFRLPGQKIR</sequence>
<dbReference type="SUPFAM" id="SSF53254">
    <property type="entry name" value="Phosphoglycerate mutase-like"/>
    <property type="match status" value="1"/>
</dbReference>
<feature type="binding site" evidence="2">
    <location>
        <position position="64"/>
    </location>
    <ligand>
        <name>substrate</name>
    </ligand>
</feature>
<evidence type="ECO:0000313" key="3">
    <source>
        <dbReference type="EMBL" id="EHR49612.1"/>
    </source>
</evidence>
<feature type="active site" description="Proton donor/acceptor" evidence="1">
    <location>
        <position position="88"/>
    </location>
</feature>
<dbReference type="AlphaFoldDB" id="H5WZF0"/>
<protein>
    <submittedName>
        <fullName evidence="3">Fructose-2,6-bisphosphatase</fullName>
    </submittedName>
</protein>
<dbReference type="CDD" id="cd07067">
    <property type="entry name" value="HP_PGM_like"/>
    <property type="match status" value="1"/>
</dbReference>
<dbReference type="InterPro" id="IPR029033">
    <property type="entry name" value="His_PPase_superfam"/>
</dbReference>
<accession>H5WZF0</accession>
<feature type="active site" description="Tele-phosphohistidine intermediate" evidence="1">
    <location>
        <position position="15"/>
    </location>
</feature>
<dbReference type="EMBL" id="CM001439">
    <property type="protein sequence ID" value="EHR49612.1"/>
    <property type="molecule type" value="Genomic_DNA"/>
</dbReference>
<organism evidence="3 4">
    <name type="scientific">Saccharomonospora marina XMU15</name>
    <dbReference type="NCBI Taxonomy" id="882083"/>
    <lineage>
        <taxon>Bacteria</taxon>
        <taxon>Bacillati</taxon>
        <taxon>Actinomycetota</taxon>
        <taxon>Actinomycetes</taxon>
        <taxon>Pseudonocardiales</taxon>
        <taxon>Pseudonocardiaceae</taxon>
        <taxon>Saccharomonospora</taxon>
    </lineage>
</organism>
<evidence type="ECO:0000313" key="4">
    <source>
        <dbReference type="Proteomes" id="UP000004926"/>
    </source>
</evidence>
<reference evidence="3 4" key="1">
    <citation type="journal article" date="2012" name="Stand. Genomic Sci.">
        <title>Genome sequence of the ocean sediment bacterium Saccharomonospora marina type strain (XMU15(T)).</title>
        <authorList>
            <person name="Klenk H.P."/>
            <person name="Lu M."/>
            <person name="Lucas S."/>
            <person name="Lapidus A."/>
            <person name="Copeland A."/>
            <person name="Pitluck S."/>
            <person name="Goodwin L.A."/>
            <person name="Han C."/>
            <person name="Tapia R."/>
            <person name="Brambilla E.M."/>
            <person name="Potter G."/>
            <person name="Land M."/>
            <person name="Ivanova N."/>
            <person name="Rohde M."/>
            <person name="Goker M."/>
            <person name="Detter J.C."/>
            <person name="Li W.J."/>
            <person name="Kyrpides N.C."/>
            <person name="Woyke T."/>
        </authorList>
    </citation>
    <scope>NUCLEOTIDE SEQUENCE [LARGE SCALE GENOMIC DNA]</scope>
    <source>
        <strain evidence="3 4">XMU15</strain>
    </source>
</reference>
<dbReference type="InterPro" id="IPR050275">
    <property type="entry name" value="PGM_Phosphatase"/>
</dbReference>
<dbReference type="GO" id="GO:0005737">
    <property type="term" value="C:cytoplasm"/>
    <property type="evidence" value="ECO:0007669"/>
    <property type="project" value="TreeGrafter"/>
</dbReference>
<dbReference type="OrthoDB" id="9793115at2"/>
<dbReference type="SMART" id="SM00855">
    <property type="entry name" value="PGAM"/>
    <property type="match status" value="1"/>
</dbReference>
<name>H5WZF0_9PSEU</name>
<dbReference type="STRING" id="882083.SacmaDRAFT_1333"/>
<keyword evidence="4" id="KW-1185">Reference proteome</keyword>
<dbReference type="InterPro" id="IPR013078">
    <property type="entry name" value="His_Pase_superF_clade-1"/>
</dbReference>
<dbReference type="Pfam" id="PF00300">
    <property type="entry name" value="His_Phos_1"/>
    <property type="match status" value="1"/>
</dbReference>
<dbReference type="HOGENOM" id="CLU_033323_8_4_11"/>
<gene>
    <name evidence="3" type="ORF">SacmaDRAFT_1333</name>
</gene>
<dbReference type="RefSeq" id="WP_009152998.1">
    <property type="nucleotide sequence ID" value="NZ_CM001439.1"/>
</dbReference>
<evidence type="ECO:0000256" key="1">
    <source>
        <dbReference type="PIRSR" id="PIRSR613078-1"/>
    </source>
</evidence>
<dbReference type="PANTHER" id="PTHR48100:SF1">
    <property type="entry name" value="HISTIDINE PHOSPHATASE FAMILY PROTEIN-RELATED"/>
    <property type="match status" value="1"/>
</dbReference>
<dbReference type="GO" id="GO:0016791">
    <property type="term" value="F:phosphatase activity"/>
    <property type="evidence" value="ECO:0007669"/>
    <property type="project" value="TreeGrafter"/>
</dbReference>
<proteinExistence type="predicted"/>
<dbReference type="Proteomes" id="UP000004926">
    <property type="component" value="Chromosome"/>
</dbReference>
<dbReference type="eggNOG" id="COG0406">
    <property type="taxonomic scope" value="Bacteria"/>
</dbReference>